<gene>
    <name evidence="1" type="ORF">ELQ35_20710</name>
</gene>
<dbReference type="OrthoDB" id="2603162at2"/>
<keyword evidence="2" id="KW-1185">Reference proteome</keyword>
<evidence type="ECO:0000313" key="1">
    <source>
        <dbReference type="EMBL" id="RUQ25197.1"/>
    </source>
</evidence>
<dbReference type="Proteomes" id="UP000267430">
    <property type="component" value="Unassembled WGS sequence"/>
</dbReference>
<accession>A0A3S0U9P7</accession>
<evidence type="ECO:0008006" key="3">
    <source>
        <dbReference type="Google" id="ProtNLM"/>
    </source>
</evidence>
<protein>
    <recommendedName>
        <fullName evidence="3">Group-specific protein</fullName>
    </recommendedName>
</protein>
<dbReference type="EMBL" id="RYZZ01000043">
    <property type="protein sequence ID" value="RUQ25197.1"/>
    <property type="molecule type" value="Genomic_DNA"/>
</dbReference>
<dbReference type="AlphaFoldDB" id="A0A3S0U9P7"/>
<reference evidence="1 2" key="1">
    <citation type="submission" date="2018-12" db="EMBL/GenBank/DDBJ databases">
        <title>Bacillus chawlae sp. nov., Bacillus glennii sp. nov., and Bacillus saganii sp. nov. Isolated from the Vehicle Assembly Building at Kennedy Space Center where the Viking Spacecraft were Assembled.</title>
        <authorList>
            <person name="Seuylemezian A."/>
            <person name="Vaishampayan P."/>
        </authorList>
    </citation>
    <scope>NUCLEOTIDE SEQUENCE [LARGE SCALE GENOMIC DNA]</scope>
    <source>
        <strain evidence="1 2">L5</strain>
    </source>
</reference>
<comment type="caution">
    <text evidence="1">The sequence shown here is derived from an EMBL/GenBank/DDBJ whole genome shotgun (WGS) entry which is preliminary data.</text>
</comment>
<evidence type="ECO:0000313" key="2">
    <source>
        <dbReference type="Proteomes" id="UP000267430"/>
    </source>
</evidence>
<sequence>MENSLLMRTEASYALNFLVYIQNIFLNQNDRKEECRFPYLPSRIAFVEDFEQRFKELWDDVSQRISQHPMNDIKIFNDEKDLFYRSLFVDSGDSPQGYGEIYQSFKVWWDSFVGRFSVERSIDERGQKLYSELANSLMQKGITPQKMLNISLIYDECPLGNLDVSSYFTVVPIRDFFVKCNALLAKLQENILTTNGESS</sequence>
<organism evidence="1 2">
    <name type="scientific">Peribacillus cavernae</name>
    <dbReference type="NCBI Taxonomy" id="1674310"/>
    <lineage>
        <taxon>Bacteria</taxon>
        <taxon>Bacillati</taxon>
        <taxon>Bacillota</taxon>
        <taxon>Bacilli</taxon>
        <taxon>Bacillales</taxon>
        <taxon>Bacillaceae</taxon>
        <taxon>Peribacillus</taxon>
    </lineage>
</organism>
<proteinExistence type="predicted"/>
<name>A0A3S0U9P7_9BACI</name>
<dbReference type="RefSeq" id="WP_126867076.1">
    <property type="nucleotide sequence ID" value="NZ_JAUSTX010000011.1"/>
</dbReference>